<dbReference type="PANTHER" id="PTHR18945">
    <property type="entry name" value="NEUROTRANSMITTER GATED ION CHANNEL"/>
    <property type="match status" value="1"/>
</dbReference>
<keyword evidence="3" id="KW-0812">Transmembrane</keyword>
<keyword evidence="7" id="KW-0675">Receptor</keyword>
<dbReference type="GO" id="GO:0045211">
    <property type="term" value="C:postsynaptic membrane"/>
    <property type="evidence" value="ECO:0007669"/>
    <property type="project" value="InterPro"/>
</dbReference>
<dbReference type="GO" id="GO:0022848">
    <property type="term" value="F:acetylcholine-gated monoatomic cation-selective channel activity"/>
    <property type="evidence" value="ECO:0007669"/>
    <property type="project" value="InterPro"/>
</dbReference>
<keyword evidence="5" id="KW-0406">Ion transport</keyword>
<evidence type="ECO:0000256" key="8">
    <source>
        <dbReference type="ARBA" id="ARBA00023286"/>
    </source>
</evidence>
<dbReference type="PRINTS" id="PR00254">
    <property type="entry name" value="NICOTINICR"/>
</dbReference>
<dbReference type="Proteomes" id="UP000186922">
    <property type="component" value="Unassembled WGS sequence"/>
</dbReference>
<dbReference type="InterPro" id="IPR036734">
    <property type="entry name" value="Neur_chan_lig-bd_sf"/>
</dbReference>
<dbReference type="FunFam" id="2.70.170.10:FF:000028">
    <property type="entry name" value="AcetylCholine Receptor"/>
    <property type="match status" value="1"/>
</dbReference>
<evidence type="ECO:0000313" key="14">
    <source>
        <dbReference type="Proteomes" id="UP000186922"/>
    </source>
</evidence>
<keyword evidence="6" id="KW-0472">Membrane</keyword>
<sequence>MCTYSWKVFLTIEMWVSASLLQLILGSPDANRLYGDLMRDYNKLIRPVVRNTDILTVFFGIKFIQLINVDEVNQVITTNVIVRQSWVDYKLAWHPDNYGGIEQMDVLSNSIWTPDIVLYNNADGNYHVARVTKATVRFTGEVSWDPPAIWKSYCLVSWDQVGK</sequence>
<dbReference type="OrthoDB" id="5975154at2759"/>
<evidence type="ECO:0000256" key="2">
    <source>
        <dbReference type="ARBA" id="ARBA00022475"/>
    </source>
</evidence>
<name>A0A1D1UTQ4_RAMVA</name>
<dbReference type="InterPro" id="IPR006201">
    <property type="entry name" value="Neur_channel"/>
</dbReference>
<evidence type="ECO:0000256" key="10">
    <source>
        <dbReference type="ARBA" id="ARBA00034099"/>
    </source>
</evidence>
<evidence type="ECO:0000256" key="7">
    <source>
        <dbReference type="ARBA" id="ARBA00023170"/>
    </source>
</evidence>
<keyword evidence="9" id="KW-0407">Ion channel</keyword>
<comment type="subcellular location">
    <subcellularLocation>
        <location evidence="10">Synaptic cell membrane</location>
        <topology evidence="10">Multi-pass membrane protein</topology>
    </subcellularLocation>
</comment>
<feature type="signal peptide" evidence="11">
    <location>
        <begin position="1"/>
        <end position="26"/>
    </location>
</feature>
<evidence type="ECO:0000256" key="11">
    <source>
        <dbReference type="SAM" id="SignalP"/>
    </source>
</evidence>
<dbReference type="SUPFAM" id="SSF63712">
    <property type="entry name" value="Nicotinic receptor ligand binding domain-like"/>
    <property type="match status" value="1"/>
</dbReference>
<organism evidence="13 14">
    <name type="scientific">Ramazzottius varieornatus</name>
    <name type="common">Water bear</name>
    <name type="synonym">Tardigrade</name>
    <dbReference type="NCBI Taxonomy" id="947166"/>
    <lineage>
        <taxon>Eukaryota</taxon>
        <taxon>Metazoa</taxon>
        <taxon>Ecdysozoa</taxon>
        <taxon>Tardigrada</taxon>
        <taxon>Eutardigrada</taxon>
        <taxon>Parachela</taxon>
        <taxon>Hypsibioidea</taxon>
        <taxon>Ramazzottiidae</taxon>
        <taxon>Ramazzottius</taxon>
    </lineage>
</organism>
<protein>
    <recommendedName>
        <fullName evidence="12">Neurotransmitter-gated ion-channel ligand-binding domain-containing protein</fullName>
    </recommendedName>
</protein>
<keyword evidence="11" id="KW-0732">Signal</keyword>
<evidence type="ECO:0000256" key="3">
    <source>
        <dbReference type="ARBA" id="ARBA00022692"/>
    </source>
</evidence>
<dbReference type="Gene3D" id="2.70.170.10">
    <property type="entry name" value="Neurotransmitter-gated ion-channel ligand-binding domain"/>
    <property type="match status" value="1"/>
</dbReference>
<evidence type="ECO:0000259" key="12">
    <source>
        <dbReference type="Pfam" id="PF02931"/>
    </source>
</evidence>
<evidence type="ECO:0000313" key="13">
    <source>
        <dbReference type="EMBL" id="GAU90627.1"/>
    </source>
</evidence>
<feature type="chain" id="PRO_5008897616" description="Neurotransmitter-gated ion-channel ligand-binding domain-containing protein" evidence="11">
    <location>
        <begin position="27"/>
        <end position="163"/>
    </location>
</feature>
<dbReference type="InterPro" id="IPR006202">
    <property type="entry name" value="Neur_chan_lig-bd"/>
</dbReference>
<evidence type="ECO:0000256" key="9">
    <source>
        <dbReference type="ARBA" id="ARBA00023303"/>
    </source>
</evidence>
<reference evidence="13 14" key="1">
    <citation type="journal article" date="2016" name="Nat. Commun.">
        <title>Extremotolerant tardigrade genome and improved radiotolerance of human cultured cells by tardigrade-unique protein.</title>
        <authorList>
            <person name="Hashimoto T."/>
            <person name="Horikawa D.D."/>
            <person name="Saito Y."/>
            <person name="Kuwahara H."/>
            <person name="Kozuka-Hata H."/>
            <person name="Shin-I T."/>
            <person name="Minakuchi Y."/>
            <person name="Ohishi K."/>
            <person name="Motoyama A."/>
            <person name="Aizu T."/>
            <person name="Enomoto A."/>
            <person name="Kondo K."/>
            <person name="Tanaka S."/>
            <person name="Hara Y."/>
            <person name="Koshikawa S."/>
            <person name="Sagara H."/>
            <person name="Miura T."/>
            <person name="Yokobori S."/>
            <person name="Miyagawa K."/>
            <person name="Suzuki Y."/>
            <person name="Kubo T."/>
            <person name="Oyama M."/>
            <person name="Kohara Y."/>
            <person name="Fujiyama A."/>
            <person name="Arakawa K."/>
            <person name="Katayama T."/>
            <person name="Toyoda A."/>
            <person name="Kunieda T."/>
        </authorList>
    </citation>
    <scope>NUCLEOTIDE SEQUENCE [LARGE SCALE GENOMIC DNA]</scope>
    <source>
        <strain evidence="13 14">YOKOZUNA-1</strain>
    </source>
</reference>
<proteinExistence type="predicted"/>
<dbReference type="STRING" id="947166.A0A1D1UTQ4"/>
<feature type="domain" description="Neurotransmitter-gated ion-channel ligand-binding" evidence="12">
    <location>
        <begin position="31"/>
        <end position="157"/>
    </location>
</feature>
<dbReference type="GO" id="GO:0004888">
    <property type="term" value="F:transmembrane signaling receptor activity"/>
    <property type="evidence" value="ECO:0007669"/>
    <property type="project" value="InterPro"/>
</dbReference>
<accession>A0A1D1UTQ4</accession>
<dbReference type="EMBL" id="BDGG01000001">
    <property type="protein sequence ID" value="GAU90627.1"/>
    <property type="molecule type" value="Genomic_DNA"/>
</dbReference>
<keyword evidence="2" id="KW-1003">Cell membrane</keyword>
<evidence type="ECO:0000256" key="1">
    <source>
        <dbReference type="ARBA" id="ARBA00022448"/>
    </source>
</evidence>
<keyword evidence="4" id="KW-0770">Synapse</keyword>
<dbReference type="InterPro" id="IPR002394">
    <property type="entry name" value="Nicotinic_acetylcholine_rcpt"/>
</dbReference>
<keyword evidence="8" id="KW-1071">Ligand-gated ion channel</keyword>
<gene>
    <name evidence="13" type="primary">RvY_03018</name>
    <name evidence="13" type="synonym">RvY_03018.1</name>
    <name evidence="13" type="ORF">RvY_03018-1</name>
</gene>
<dbReference type="Pfam" id="PF02931">
    <property type="entry name" value="Neur_chan_LBD"/>
    <property type="match status" value="1"/>
</dbReference>
<evidence type="ECO:0000256" key="4">
    <source>
        <dbReference type="ARBA" id="ARBA00023018"/>
    </source>
</evidence>
<comment type="caution">
    <text evidence="13">The sequence shown here is derived from an EMBL/GenBank/DDBJ whole genome shotgun (WGS) entry which is preliminary data.</text>
</comment>
<keyword evidence="1" id="KW-0813">Transport</keyword>
<keyword evidence="14" id="KW-1185">Reference proteome</keyword>
<dbReference type="AlphaFoldDB" id="A0A1D1UTQ4"/>
<evidence type="ECO:0000256" key="5">
    <source>
        <dbReference type="ARBA" id="ARBA00023065"/>
    </source>
</evidence>
<evidence type="ECO:0000256" key="6">
    <source>
        <dbReference type="ARBA" id="ARBA00023136"/>
    </source>
</evidence>